<accession>A0ABW0W6P7</accession>
<gene>
    <name evidence="1" type="ORF">ACFPYJ_32925</name>
</gene>
<reference evidence="2" key="1">
    <citation type="journal article" date="2019" name="Int. J. Syst. Evol. Microbiol.">
        <title>The Global Catalogue of Microorganisms (GCM) 10K type strain sequencing project: providing services to taxonomists for standard genome sequencing and annotation.</title>
        <authorList>
            <consortium name="The Broad Institute Genomics Platform"/>
            <consortium name="The Broad Institute Genome Sequencing Center for Infectious Disease"/>
            <person name="Wu L."/>
            <person name="Ma J."/>
        </authorList>
    </citation>
    <scope>NUCLEOTIDE SEQUENCE [LARGE SCALE GENOMIC DNA]</scope>
    <source>
        <strain evidence="2">CGMCC 1.3240</strain>
    </source>
</reference>
<dbReference type="Proteomes" id="UP001596047">
    <property type="component" value="Unassembled WGS sequence"/>
</dbReference>
<dbReference type="EMBL" id="JBHSOW010000137">
    <property type="protein sequence ID" value="MFC5653832.1"/>
    <property type="molecule type" value="Genomic_DNA"/>
</dbReference>
<protein>
    <submittedName>
        <fullName evidence="1">Uncharacterized protein</fullName>
    </submittedName>
</protein>
<evidence type="ECO:0000313" key="1">
    <source>
        <dbReference type="EMBL" id="MFC5653832.1"/>
    </source>
</evidence>
<comment type="caution">
    <text evidence="1">The sequence shown here is derived from an EMBL/GenBank/DDBJ whole genome shotgun (WGS) entry which is preliminary data.</text>
</comment>
<name>A0ABW0W6P7_9BACL</name>
<dbReference type="RefSeq" id="WP_379192790.1">
    <property type="nucleotide sequence ID" value="NZ_JBHSOW010000137.1"/>
</dbReference>
<proteinExistence type="predicted"/>
<sequence>MDRSPLHKPVDDSPVSLYMGTIRAFKEAGFSTVVTRGDSKVLMRYEI</sequence>
<organism evidence="1 2">
    <name type="scientific">Paenibacillus solisilvae</name>
    <dbReference type="NCBI Taxonomy" id="2486751"/>
    <lineage>
        <taxon>Bacteria</taxon>
        <taxon>Bacillati</taxon>
        <taxon>Bacillota</taxon>
        <taxon>Bacilli</taxon>
        <taxon>Bacillales</taxon>
        <taxon>Paenibacillaceae</taxon>
        <taxon>Paenibacillus</taxon>
    </lineage>
</organism>
<keyword evidence="2" id="KW-1185">Reference proteome</keyword>
<evidence type="ECO:0000313" key="2">
    <source>
        <dbReference type="Proteomes" id="UP001596047"/>
    </source>
</evidence>